<evidence type="ECO:0000259" key="1">
    <source>
        <dbReference type="PROSITE" id="PS50853"/>
    </source>
</evidence>
<dbReference type="Proteomes" id="UP000694620">
    <property type="component" value="Chromosome 4"/>
</dbReference>
<dbReference type="InterPro" id="IPR013783">
    <property type="entry name" value="Ig-like_fold"/>
</dbReference>
<keyword evidence="3" id="KW-1185">Reference proteome</keyword>
<dbReference type="InterPro" id="IPR003961">
    <property type="entry name" value="FN3_dom"/>
</dbReference>
<dbReference type="Gene3D" id="2.60.40.10">
    <property type="entry name" value="Immunoglobulins"/>
    <property type="match status" value="2"/>
</dbReference>
<sequence length="132" mass="15162">WLQHPLQPCSELLNECPDYVTGGNNSCFFDSRHTQIWEVYCLNVKTEIVNFLLFSFITVEPDPPVNISYKITNDSFGESGKTVVITWQAPETADVDIGWLTLIYELQFRLSSEPEEWKVSGTKLSFKCCEFP</sequence>
<feature type="domain" description="Fibronectin type-III" evidence="1">
    <location>
        <begin position="63"/>
        <end position="132"/>
    </location>
</feature>
<dbReference type="SUPFAM" id="SSF49265">
    <property type="entry name" value="Fibronectin type III"/>
    <property type="match status" value="2"/>
</dbReference>
<name>A0A8C4RKK2_ERPCA</name>
<dbReference type="PROSITE" id="PS50853">
    <property type="entry name" value="FN3"/>
    <property type="match status" value="1"/>
</dbReference>
<reference evidence="2" key="1">
    <citation type="submission" date="2021-06" db="EMBL/GenBank/DDBJ databases">
        <authorList>
            <consortium name="Wellcome Sanger Institute Data Sharing"/>
        </authorList>
    </citation>
    <scope>NUCLEOTIDE SEQUENCE [LARGE SCALE GENOMIC DNA]</scope>
</reference>
<protein>
    <submittedName>
        <fullName evidence="2">Prolactin receptor</fullName>
    </submittedName>
</protein>
<accession>A0A8C4RKK2</accession>
<dbReference type="InterPro" id="IPR036116">
    <property type="entry name" value="FN3_sf"/>
</dbReference>
<organism evidence="2 3">
    <name type="scientific">Erpetoichthys calabaricus</name>
    <name type="common">Rope fish</name>
    <name type="synonym">Calamoichthys calabaricus</name>
    <dbReference type="NCBI Taxonomy" id="27687"/>
    <lineage>
        <taxon>Eukaryota</taxon>
        <taxon>Metazoa</taxon>
        <taxon>Chordata</taxon>
        <taxon>Craniata</taxon>
        <taxon>Vertebrata</taxon>
        <taxon>Euteleostomi</taxon>
        <taxon>Actinopterygii</taxon>
        <taxon>Polypteriformes</taxon>
        <taxon>Polypteridae</taxon>
        <taxon>Erpetoichthys</taxon>
    </lineage>
</organism>
<dbReference type="GeneTree" id="ENSGT00940000154851"/>
<evidence type="ECO:0000313" key="3">
    <source>
        <dbReference type="Proteomes" id="UP000694620"/>
    </source>
</evidence>
<dbReference type="AlphaFoldDB" id="A0A8C4RKK2"/>
<reference evidence="2" key="2">
    <citation type="submission" date="2025-08" db="UniProtKB">
        <authorList>
            <consortium name="Ensembl"/>
        </authorList>
    </citation>
    <scope>IDENTIFICATION</scope>
</reference>
<proteinExistence type="predicted"/>
<reference evidence="2" key="3">
    <citation type="submission" date="2025-09" db="UniProtKB">
        <authorList>
            <consortium name="Ensembl"/>
        </authorList>
    </citation>
    <scope>IDENTIFICATION</scope>
</reference>
<dbReference type="Ensembl" id="ENSECRT00000003552.1">
    <property type="protein sequence ID" value="ENSECRP00000003493.1"/>
    <property type="gene ID" value="ENSECRG00000002377.1"/>
</dbReference>
<evidence type="ECO:0000313" key="2">
    <source>
        <dbReference type="Ensembl" id="ENSECRP00000003493.1"/>
    </source>
</evidence>